<gene>
    <name evidence="2" type="ORF">AMOR_51310</name>
</gene>
<feature type="transmembrane region" description="Helical" evidence="1">
    <location>
        <begin position="6"/>
        <end position="29"/>
    </location>
</feature>
<dbReference type="Proteomes" id="UP001162891">
    <property type="component" value="Chromosome"/>
</dbReference>
<sequence length="60" mass="6303">MGPVEILFALAVLLPFGLGAWALAITAYARAREASRRVAALEARLAALERAARDRGPGQG</sequence>
<name>A0ABM7X2W2_9BACT</name>
<reference evidence="3" key="1">
    <citation type="journal article" date="2022" name="Int. J. Syst. Evol. Microbiol.">
        <title>Anaeromyxobacter oryzae sp. nov., Anaeromyxobacter diazotrophicus sp. nov. and Anaeromyxobacter paludicola sp. nov., isolated from paddy soils.</title>
        <authorList>
            <person name="Itoh H."/>
            <person name="Xu Z."/>
            <person name="Mise K."/>
            <person name="Masuda Y."/>
            <person name="Ushijima N."/>
            <person name="Hayakawa C."/>
            <person name="Shiratori Y."/>
            <person name="Senoo K."/>
        </authorList>
    </citation>
    <scope>NUCLEOTIDE SEQUENCE [LARGE SCALE GENOMIC DNA]</scope>
    <source>
        <strain evidence="3">Red232</strain>
    </source>
</reference>
<organism evidence="2 3">
    <name type="scientific">Anaeromyxobacter oryzae</name>
    <dbReference type="NCBI Taxonomy" id="2918170"/>
    <lineage>
        <taxon>Bacteria</taxon>
        <taxon>Pseudomonadati</taxon>
        <taxon>Myxococcota</taxon>
        <taxon>Myxococcia</taxon>
        <taxon>Myxococcales</taxon>
        <taxon>Cystobacterineae</taxon>
        <taxon>Anaeromyxobacteraceae</taxon>
        <taxon>Anaeromyxobacter</taxon>
    </lineage>
</organism>
<evidence type="ECO:0008006" key="4">
    <source>
        <dbReference type="Google" id="ProtNLM"/>
    </source>
</evidence>
<keyword evidence="3" id="KW-1185">Reference proteome</keyword>
<keyword evidence="1" id="KW-1133">Transmembrane helix</keyword>
<keyword evidence="1" id="KW-0472">Membrane</keyword>
<evidence type="ECO:0000313" key="2">
    <source>
        <dbReference type="EMBL" id="BDG06135.1"/>
    </source>
</evidence>
<proteinExistence type="predicted"/>
<keyword evidence="1" id="KW-0812">Transmembrane</keyword>
<protein>
    <recommendedName>
        <fullName evidence="4">Lipopolysaccharide assembly protein A domain-containing protein</fullName>
    </recommendedName>
</protein>
<evidence type="ECO:0000256" key="1">
    <source>
        <dbReference type="SAM" id="Phobius"/>
    </source>
</evidence>
<evidence type="ECO:0000313" key="3">
    <source>
        <dbReference type="Proteomes" id="UP001162891"/>
    </source>
</evidence>
<dbReference type="EMBL" id="AP025591">
    <property type="protein sequence ID" value="BDG06135.1"/>
    <property type="molecule type" value="Genomic_DNA"/>
</dbReference>
<accession>A0ABM7X2W2</accession>